<organism evidence="8 9">
    <name type="scientific">Paludibaculum fermentans</name>
    <dbReference type="NCBI Taxonomy" id="1473598"/>
    <lineage>
        <taxon>Bacteria</taxon>
        <taxon>Pseudomonadati</taxon>
        <taxon>Acidobacteriota</taxon>
        <taxon>Terriglobia</taxon>
        <taxon>Bryobacterales</taxon>
        <taxon>Bryobacteraceae</taxon>
        <taxon>Paludibaculum</taxon>
    </lineage>
</organism>
<dbReference type="Proteomes" id="UP000593892">
    <property type="component" value="Chromosome"/>
</dbReference>
<dbReference type="Pfam" id="PF00884">
    <property type="entry name" value="Sulfatase"/>
    <property type="match status" value="1"/>
</dbReference>
<evidence type="ECO:0000256" key="4">
    <source>
        <dbReference type="ARBA" id="ARBA00022729"/>
    </source>
</evidence>
<accession>A0A7S7NN89</accession>
<dbReference type="AlphaFoldDB" id="A0A7S7NN89"/>
<keyword evidence="6" id="KW-0106">Calcium</keyword>
<dbReference type="InterPro" id="IPR024607">
    <property type="entry name" value="Sulfatase_CS"/>
</dbReference>
<keyword evidence="9" id="KW-1185">Reference proteome</keyword>
<dbReference type="PROSITE" id="PS00523">
    <property type="entry name" value="SULFATASE_1"/>
    <property type="match status" value="1"/>
</dbReference>
<comment type="similarity">
    <text evidence="2">Belongs to the sulfatase family.</text>
</comment>
<name>A0A7S7NN89_PALFE</name>
<dbReference type="InterPro" id="IPR050738">
    <property type="entry name" value="Sulfatase"/>
</dbReference>
<dbReference type="InterPro" id="IPR000917">
    <property type="entry name" value="Sulfatase_N"/>
</dbReference>
<evidence type="ECO:0000256" key="5">
    <source>
        <dbReference type="ARBA" id="ARBA00022801"/>
    </source>
</evidence>
<dbReference type="CDD" id="cd16144">
    <property type="entry name" value="ARS_like"/>
    <property type="match status" value="1"/>
</dbReference>
<dbReference type="Gene3D" id="3.30.1120.10">
    <property type="match status" value="1"/>
</dbReference>
<keyword evidence="3" id="KW-0479">Metal-binding</keyword>
<sequence>MKRSFCETNRRGFLSTLAAMPAVTAQSAPAGRMNVLFVLADDLGWSDLACYGSNYHETPNLDEFARTAVRFTNAYASAPVCSPTRAALLTGKSPARLGMTTWHEASMDPPKDRPMLPARSEGNLPLSEISLARLYRQAGYYAAHVGKWHLGTAGYYPEAHGFALNIGGTFWGAPQTYFHPFSGDRHYGGEFRYVPGLPHSRPGDYLPDLLTNAALDVIDRKGGQPFFLNYWCHSVHTPIEAPAELIDKFRRKLEPRHTHRNPAYAAMLARYDYNVGRLLDRLKSTGLDRNTIVIFTSDNGGYTEKFDGVPVTNNLPLRSGKGSLYEGGLRVPLMIRVPDVTPAGTVCHAPVITTDFYPTLQDLNGLPPGTQTLDGVSIAGLLRNPDSAVADRDLCFHFPHYYTTTTPVSAIRSGSWKLLEYLDSGRLELFDLREDPGESIDLAAKLPDVVRSLQSRLAAWRKASGARMPRVNPDFK</sequence>
<evidence type="ECO:0000256" key="2">
    <source>
        <dbReference type="ARBA" id="ARBA00008779"/>
    </source>
</evidence>
<dbReference type="PANTHER" id="PTHR42693">
    <property type="entry name" value="ARYLSULFATASE FAMILY MEMBER"/>
    <property type="match status" value="1"/>
</dbReference>
<evidence type="ECO:0000256" key="1">
    <source>
        <dbReference type="ARBA" id="ARBA00001913"/>
    </source>
</evidence>
<dbReference type="GO" id="GO:0046872">
    <property type="term" value="F:metal ion binding"/>
    <property type="evidence" value="ECO:0007669"/>
    <property type="project" value="UniProtKB-KW"/>
</dbReference>
<reference evidence="8 9" key="1">
    <citation type="submission" date="2020-10" db="EMBL/GenBank/DDBJ databases">
        <title>Complete genome sequence of Paludibaculum fermentans P105T, a facultatively anaerobic acidobacterium capable of dissimilatory Fe(III) reduction.</title>
        <authorList>
            <person name="Dedysh S.N."/>
            <person name="Beletsky A.V."/>
            <person name="Kulichevskaya I.S."/>
            <person name="Mardanov A.V."/>
            <person name="Ravin N.V."/>
        </authorList>
    </citation>
    <scope>NUCLEOTIDE SEQUENCE [LARGE SCALE GENOMIC DNA]</scope>
    <source>
        <strain evidence="8 9">P105</strain>
    </source>
</reference>
<evidence type="ECO:0000256" key="3">
    <source>
        <dbReference type="ARBA" id="ARBA00022723"/>
    </source>
</evidence>
<feature type="domain" description="Sulfatase N-terminal" evidence="7">
    <location>
        <begin position="34"/>
        <end position="365"/>
    </location>
</feature>
<dbReference type="PANTHER" id="PTHR42693:SF42">
    <property type="entry name" value="ARYLSULFATASE G"/>
    <property type="match status" value="1"/>
</dbReference>
<evidence type="ECO:0000313" key="8">
    <source>
        <dbReference type="EMBL" id="QOY86659.1"/>
    </source>
</evidence>
<dbReference type="SUPFAM" id="SSF53649">
    <property type="entry name" value="Alkaline phosphatase-like"/>
    <property type="match status" value="1"/>
</dbReference>
<dbReference type="Gene3D" id="3.40.720.10">
    <property type="entry name" value="Alkaline Phosphatase, subunit A"/>
    <property type="match status" value="1"/>
</dbReference>
<evidence type="ECO:0000259" key="7">
    <source>
        <dbReference type="Pfam" id="PF00884"/>
    </source>
</evidence>
<comment type="cofactor">
    <cofactor evidence="1">
        <name>Ca(2+)</name>
        <dbReference type="ChEBI" id="CHEBI:29108"/>
    </cofactor>
</comment>
<dbReference type="EMBL" id="CP063849">
    <property type="protein sequence ID" value="QOY86659.1"/>
    <property type="molecule type" value="Genomic_DNA"/>
</dbReference>
<protein>
    <submittedName>
        <fullName evidence="8">Sulfatase</fullName>
    </submittedName>
</protein>
<dbReference type="KEGG" id="pfer:IRI77_28295"/>
<proteinExistence type="inferred from homology"/>
<keyword evidence="4" id="KW-0732">Signal</keyword>
<gene>
    <name evidence="8" type="ORF">IRI77_28295</name>
</gene>
<keyword evidence="5" id="KW-0378">Hydrolase</keyword>
<dbReference type="GO" id="GO:0004065">
    <property type="term" value="F:arylsulfatase activity"/>
    <property type="evidence" value="ECO:0007669"/>
    <property type="project" value="TreeGrafter"/>
</dbReference>
<dbReference type="InterPro" id="IPR017850">
    <property type="entry name" value="Alkaline_phosphatase_core_sf"/>
</dbReference>
<evidence type="ECO:0000256" key="6">
    <source>
        <dbReference type="ARBA" id="ARBA00022837"/>
    </source>
</evidence>
<evidence type="ECO:0000313" key="9">
    <source>
        <dbReference type="Proteomes" id="UP000593892"/>
    </source>
</evidence>
<dbReference type="RefSeq" id="WP_194448328.1">
    <property type="nucleotide sequence ID" value="NZ_CP063849.1"/>
</dbReference>